<sequence length="278" mass="30233">FQDVQDTKGLDLFSWNPCTQFTEGDCSNVAVRLLWLRCFALVTVLSRANSDICTKTSACSCTYSDGSTVDLSPLDSSGGTPRFYDVLDDQRVDMFSWNPCTPFSEGSCNNVAVCQKRTFIPNPEYYSLGDQNSAVFANDNTGKPTLSYKAVQGGVSRTSIITLTCEQQTDGILLAAGEKEPTKYYMELKSKYACPKVGPTVTPTTQHGGGNETKGGLSIGTVLFLSEKNPGAKLFQIFLSGAKYLALLKMAYCLSFGRVGDLITQKCDGFKDCAKEDE</sequence>
<dbReference type="GO" id="GO:0000139">
    <property type="term" value="C:Golgi membrane"/>
    <property type="evidence" value="ECO:0007669"/>
    <property type="project" value="UniProtKB-SubCell"/>
</dbReference>
<dbReference type="Gene3D" id="2.70.130.10">
    <property type="entry name" value="Mannose-6-phosphate receptor binding domain"/>
    <property type="match status" value="1"/>
</dbReference>
<dbReference type="PANTHER" id="PTHR15071:SF0">
    <property type="entry name" value="MANNOSE 6-PHOSPHATE RECEPTOR-LIKE PROTEIN 1"/>
    <property type="match status" value="1"/>
</dbReference>
<dbReference type="FunFam" id="2.70.130.10:FF:000029">
    <property type="entry name" value="uncharacterized protein LOC100184158"/>
    <property type="match status" value="1"/>
</dbReference>
<proteinExistence type="predicted"/>
<evidence type="ECO:0000256" key="7">
    <source>
        <dbReference type="ARBA" id="ARBA00023157"/>
    </source>
</evidence>
<evidence type="ECO:0000256" key="5">
    <source>
        <dbReference type="ARBA" id="ARBA00022989"/>
    </source>
</evidence>
<protein>
    <recommendedName>
        <fullName evidence="8">MRH domain-containing protein</fullName>
    </recommendedName>
</protein>
<evidence type="ECO:0000259" key="8">
    <source>
        <dbReference type="PROSITE" id="PS51914"/>
    </source>
</evidence>
<dbReference type="InterPro" id="IPR009011">
    <property type="entry name" value="Man6P_isomerase_rcpt-bd_dom_sf"/>
</dbReference>
<keyword evidence="2" id="KW-0813">Transport</keyword>
<keyword evidence="6" id="KW-0472">Membrane</keyword>
<dbReference type="InterPro" id="IPR044865">
    <property type="entry name" value="MRH_dom"/>
</dbReference>
<dbReference type="AlphaFoldDB" id="A0ABD3T8B4"/>
<keyword evidence="5" id="KW-1133">Transmembrane helix</keyword>
<dbReference type="GO" id="GO:0010008">
    <property type="term" value="C:endosome membrane"/>
    <property type="evidence" value="ECO:0007669"/>
    <property type="project" value="UniProtKB-SubCell"/>
</dbReference>
<dbReference type="PROSITE" id="PS51914">
    <property type="entry name" value="MRH"/>
    <property type="match status" value="1"/>
</dbReference>
<keyword evidence="7" id="KW-1015">Disulfide bond</keyword>
<evidence type="ECO:0000256" key="6">
    <source>
        <dbReference type="ARBA" id="ARBA00023136"/>
    </source>
</evidence>
<accession>A0ABD3T8B4</accession>
<evidence type="ECO:0000313" key="10">
    <source>
        <dbReference type="Proteomes" id="UP001634394"/>
    </source>
</evidence>
<evidence type="ECO:0000256" key="3">
    <source>
        <dbReference type="ARBA" id="ARBA00022692"/>
    </source>
</evidence>
<evidence type="ECO:0000256" key="2">
    <source>
        <dbReference type="ARBA" id="ARBA00022448"/>
    </source>
</evidence>
<keyword evidence="10" id="KW-1185">Reference proteome</keyword>
<feature type="domain" description="MRH" evidence="8">
    <location>
        <begin position="59"/>
        <end position="196"/>
    </location>
</feature>
<gene>
    <name evidence="9" type="ORF">ACJMK2_024286</name>
</gene>
<comment type="caution">
    <text evidence="9">The sequence shown here is derived from an EMBL/GenBank/DDBJ whole genome shotgun (WGS) entry which is preliminary data.</text>
</comment>
<evidence type="ECO:0000256" key="4">
    <source>
        <dbReference type="ARBA" id="ARBA00022729"/>
    </source>
</evidence>
<reference evidence="9 10" key="1">
    <citation type="submission" date="2024-11" db="EMBL/GenBank/DDBJ databases">
        <title>Chromosome-level genome assembly of the freshwater bivalve Anodonta woodiana.</title>
        <authorList>
            <person name="Chen X."/>
        </authorList>
    </citation>
    <scope>NUCLEOTIDE SEQUENCE [LARGE SCALE GENOMIC DNA]</scope>
    <source>
        <strain evidence="9">MN2024</strain>
        <tissue evidence="9">Gills</tissue>
    </source>
</reference>
<evidence type="ECO:0000256" key="1">
    <source>
        <dbReference type="ARBA" id="ARBA00004308"/>
    </source>
</evidence>
<keyword evidence="4" id="KW-0732">Signal</keyword>
<dbReference type="SUPFAM" id="SSF50911">
    <property type="entry name" value="Mannose 6-phosphate receptor domain"/>
    <property type="match status" value="1"/>
</dbReference>
<evidence type="ECO:0000313" key="9">
    <source>
        <dbReference type="EMBL" id="KAL3832663.1"/>
    </source>
</evidence>
<feature type="non-terminal residue" evidence="9">
    <location>
        <position position="1"/>
    </location>
</feature>
<dbReference type="PANTHER" id="PTHR15071">
    <property type="entry name" value="MANNOSE-6-PHOSPHATE RECEPTOR FAMILY MEMBER"/>
    <property type="match status" value="1"/>
</dbReference>
<dbReference type="Proteomes" id="UP001634394">
    <property type="component" value="Unassembled WGS sequence"/>
</dbReference>
<dbReference type="EMBL" id="JBJQND010000019">
    <property type="protein sequence ID" value="KAL3832663.1"/>
    <property type="molecule type" value="Genomic_DNA"/>
</dbReference>
<comment type="subcellular location">
    <subcellularLocation>
        <location evidence="1">Endomembrane system</location>
    </subcellularLocation>
</comment>
<keyword evidence="3" id="KW-0812">Transmembrane</keyword>
<name>A0ABD3T8B4_SINWO</name>
<organism evidence="9 10">
    <name type="scientific">Sinanodonta woodiana</name>
    <name type="common">Chinese pond mussel</name>
    <name type="synonym">Anodonta woodiana</name>
    <dbReference type="NCBI Taxonomy" id="1069815"/>
    <lineage>
        <taxon>Eukaryota</taxon>
        <taxon>Metazoa</taxon>
        <taxon>Spiralia</taxon>
        <taxon>Lophotrochozoa</taxon>
        <taxon>Mollusca</taxon>
        <taxon>Bivalvia</taxon>
        <taxon>Autobranchia</taxon>
        <taxon>Heteroconchia</taxon>
        <taxon>Palaeoheterodonta</taxon>
        <taxon>Unionida</taxon>
        <taxon>Unionoidea</taxon>
        <taxon>Unionidae</taxon>
        <taxon>Unioninae</taxon>
        <taxon>Sinanodonta</taxon>
    </lineage>
</organism>